<dbReference type="PANTHER" id="PTHR37353:SF1">
    <property type="entry name" value="RIKEN CDNA 4921517D22 GENE"/>
    <property type="match status" value="1"/>
</dbReference>
<evidence type="ECO:0000256" key="1">
    <source>
        <dbReference type="ARBA" id="ARBA00004606"/>
    </source>
</evidence>
<keyword evidence="6" id="KW-0175">Coiled coil</keyword>
<evidence type="ECO:0000256" key="9">
    <source>
        <dbReference type="SAM" id="Phobius"/>
    </source>
</evidence>
<dbReference type="InterPro" id="IPR040022">
    <property type="entry name" value="C9orf153-like"/>
</dbReference>
<evidence type="ECO:0000256" key="4">
    <source>
        <dbReference type="ARBA" id="ARBA00022968"/>
    </source>
</evidence>
<keyword evidence="3 9" id="KW-0812">Transmembrane</keyword>
<feature type="compositionally biased region" description="Basic and acidic residues" evidence="8">
    <location>
        <begin position="391"/>
        <end position="402"/>
    </location>
</feature>
<evidence type="ECO:0000256" key="3">
    <source>
        <dbReference type="ARBA" id="ARBA00022692"/>
    </source>
</evidence>
<dbReference type="PRINTS" id="PR02084">
    <property type="entry name" value="GOLM1CASC4"/>
</dbReference>
<accession>A0A8J6KM47</accession>
<dbReference type="InterPro" id="IPR026139">
    <property type="entry name" value="GOLM1/CASC4"/>
</dbReference>
<evidence type="ECO:0000256" key="6">
    <source>
        <dbReference type="ARBA" id="ARBA00023054"/>
    </source>
</evidence>
<dbReference type="Proteomes" id="UP000710432">
    <property type="component" value="Unassembled WGS sequence"/>
</dbReference>
<dbReference type="GO" id="GO:0016020">
    <property type="term" value="C:membrane"/>
    <property type="evidence" value="ECO:0007669"/>
    <property type="project" value="UniProtKB-SubCell"/>
</dbReference>
<gene>
    <name evidence="10" type="ORF">LTLLF_180065</name>
</gene>
<sequence length="411" mass="45356">MEKILSALNSLAETWLTFGSASYPIDLNDTLLGGLGLLLLYVCYLIVKLVLQPLWRKKYTQKLPELYASAENFNNESKKSNFQKLCATSFEEARQLLGKNLGTVPFAASGAERKDEPHPAVQSPVSNEEQKLTSMADLLHHSLLMGSLVPLEQLSRTQHRLIQAGIPPPVHTFPYGFRTDEPIVTPTPPFRKRLPSHTFQKLLLASVTPDRLVFEDKSMRFFSLEPGLSAPALAQGGEQAEEGGAAGLGPGLPLGRKCPPARGASEENALTRFLASSLPGDRTRHPAAPQILSPGFKMMGLGNGRRSMKSPPLIMAALVACVIVLGFNYWLASSRSMELQTRIVELEGRVRRAAAERGAVELKKNEFQGELQKQREQLDRIQSSHSFQMENVHRLHQDEKARPLSPPPSSE</sequence>
<dbReference type="EMBL" id="JAATJU010024800">
    <property type="protein sequence ID" value="KAH0504861.1"/>
    <property type="molecule type" value="Genomic_DNA"/>
</dbReference>
<organism evidence="10 11">
    <name type="scientific">Microtus ochrogaster</name>
    <name type="common">Prairie vole</name>
    <dbReference type="NCBI Taxonomy" id="79684"/>
    <lineage>
        <taxon>Eukaryota</taxon>
        <taxon>Metazoa</taxon>
        <taxon>Chordata</taxon>
        <taxon>Craniata</taxon>
        <taxon>Vertebrata</taxon>
        <taxon>Euteleostomi</taxon>
        <taxon>Mammalia</taxon>
        <taxon>Eutheria</taxon>
        <taxon>Euarchontoglires</taxon>
        <taxon>Glires</taxon>
        <taxon>Rodentia</taxon>
        <taxon>Myomorpha</taxon>
        <taxon>Muroidea</taxon>
        <taxon>Cricetidae</taxon>
        <taxon>Arvicolinae</taxon>
        <taxon>Microtus</taxon>
    </lineage>
</organism>
<evidence type="ECO:0000256" key="2">
    <source>
        <dbReference type="ARBA" id="ARBA00007474"/>
    </source>
</evidence>
<evidence type="ECO:0000313" key="11">
    <source>
        <dbReference type="Proteomes" id="UP000710432"/>
    </source>
</evidence>
<keyword evidence="7 9" id="KW-0472">Membrane</keyword>
<feature type="region of interest" description="Disordered" evidence="8">
    <location>
        <begin position="234"/>
        <end position="263"/>
    </location>
</feature>
<feature type="transmembrane region" description="Helical" evidence="9">
    <location>
        <begin position="31"/>
        <end position="51"/>
    </location>
</feature>
<evidence type="ECO:0000256" key="8">
    <source>
        <dbReference type="SAM" id="MobiDB-lite"/>
    </source>
</evidence>
<comment type="caution">
    <text evidence="10">The sequence shown here is derived from an EMBL/GenBank/DDBJ whole genome shotgun (WGS) entry which is preliminary data.</text>
</comment>
<keyword evidence="5 9" id="KW-1133">Transmembrane helix</keyword>
<comment type="subcellular location">
    <subcellularLocation>
        <location evidence="1">Membrane</location>
        <topology evidence="1">Single-pass type II membrane protein</topology>
    </subcellularLocation>
</comment>
<evidence type="ECO:0000313" key="10">
    <source>
        <dbReference type="EMBL" id="KAH0504861.1"/>
    </source>
</evidence>
<protein>
    <submittedName>
        <fullName evidence="10">Golgi membrane protein 1</fullName>
    </submittedName>
</protein>
<comment type="similarity">
    <text evidence="2">Belongs to the GOLM family.</text>
</comment>
<name>A0A8J6KM47_MICOH</name>
<feature type="compositionally biased region" description="Polar residues" evidence="8">
    <location>
        <begin position="380"/>
        <end position="389"/>
    </location>
</feature>
<evidence type="ECO:0000256" key="5">
    <source>
        <dbReference type="ARBA" id="ARBA00022989"/>
    </source>
</evidence>
<dbReference type="PANTHER" id="PTHR37353">
    <property type="entry name" value="RIKEN CDNA 4921517D22 GENE"/>
    <property type="match status" value="1"/>
</dbReference>
<evidence type="ECO:0000256" key="7">
    <source>
        <dbReference type="ARBA" id="ARBA00023136"/>
    </source>
</evidence>
<proteinExistence type="inferred from homology"/>
<feature type="transmembrane region" description="Helical" evidence="9">
    <location>
        <begin position="313"/>
        <end position="332"/>
    </location>
</feature>
<dbReference type="Pfam" id="PF17673">
    <property type="entry name" value="DUF5532"/>
    <property type="match status" value="1"/>
</dbReference>
<feature type="region of interest" description="Disordered" evidence="8">
    <location>
        <begin position="371"/>
        <end position="411"/>
    </location>
</feature>
<reference evidence="10" key="1">
    <citation type="submission" date="2020-03" db="EMBL/GenBank/DDBJ databases">
        <title>Studies in the Genomics of Life Span.</title>
        <authorList>
            <person name="Glass D."/>
        </authorList>
    </citation>
    <scope>NUCLEOTIDE SEQUENCE</scope>
    <source>
        <strain evidence="10">LTLLF</strain>
        <tissue evidence="10">Muscle</tissue>
    </source>
</reference>
<dbReference type="AlphaFoldDB" id="A0A8J6KM47"/>
<keyword evidence="4" id="KW-0735">Signal-anchor</keyword>